<gene>
    <name evidence="2" type="ORF">ABT56_19110</name>
</gene>
<comment type="caution">
    <text evidence="2">The sequence shown here is derived from an EMBL/GenBank/DDBJ whole genome shotgun (WGS) entry which is preliminary data.</text>
</comment>
<name>A0A0J1GVR7_9GAMM</name>
<reference evidence="2 3" key="1">
    <citation type="submission" date="2015-05" db="EMBL/GenBank/DDBJ databases">
        <title>Photobacterium galathea sp. nov.</title>
        <authorList>
            <person name="Machado H."/>
            <person name="Gram L."/>
        </authorList>
    </citation>
    <scope>NUCLEOTIDE SEQUENCE [LARGE SCALE GENOMIC DNA]</scope>
    <source>
        <strain evidence="2 3">CGMCC 1.12159</strain>
    </source>
</reference>
<protein>
    <recommendedName>
        <fullName evidence="4">Conjugal transfer protein TraH</fullName>
    </recommendedName>
</protein>
<evidence type="ECO:0000313" key="3">
    <source>
        <dbReference type="Proteomes" id="UP000036097"/>
    </source>
</evidence>
<feature type="chain" id="PRO_5005252481" description="Conjugal transfer protein TraH" evidence="1">
    <location>
        <begin position="23"/>
        <end position="459"/>
    </location>
</feature>
<feature type="signal peptide" evidence="1">
    <location>
        <begin position="1"/>
        <end position="22"/>
    </location>
</feature>
<dbReference type="STRING" id="1195763.ABT56_19110"/>
<dbReference type="AlphaFoldDB" id="A0A0J1GVR7"/>
<dbReference type="PATRIC" id="fig|1195763.3.peg.4085"/>
<dbReference type="InterPro" id="IPR010927">
    <property type="entry name" value="T4SS_TraH"/>
</dbReference>
<evidence type="ECO:0000256" key="1">
    <source>
        <dbReference type="SAM" id="SignalP"/>
    </source>
</evidence>
<evidence type="ECO:0008006" key="4">
    <source>
        <dbReference type="Google" id="ProtNLM"/>
    </source>
</evidence>
<sequence>MKKKLGAAILLLTVIQAEPVSASFDNEMESMFDAMVNTTEPNAYKSARRGVVSAGSLYSRFPVKNVSIANATAPKITAGCSGINIYGGSFSTISSDEAISTLKAIGTNSLAYGVKLALANSCAICEQVMSNLEAFSQALNKMNINSCEAAEGMVNAGLELSGIKNLKQQSSSKLSELGIVSDFNKIWNKGNTEGISPTVELKNNAPTQYSEIVTGNLVWRAMHTKSNKDMILNAFNSIDDEDLLLAMMTMTGTTVINHDTSNEANEPQTKIIPGYRLSLFNLMAGGNVTIYECSDGNGKDQCLSPVYNNKKTNFKGMTQRIKKGLQDISDGFIENNGDWSNDAKVITSIRSAVGQQCINQLRLLSSIRYKEAKNSMDLIVSACAERVAMDASKALADNIFEITERSLDSLPSSQREQAISQLELNKKKLNSDFNHYSTLVSEEAIFKQIENYVSVSKVN</sequence>
<keyword evidence="1" id="KW-0732">Signal</keyword>
<proteinExistence type="predicted"/>
<accession>A0A0J1GVR7</accession>
<organism evidence="2 3">
    <name type="scientific">Photobacterium aquae</name>
    <dbReference type="NCBI Taxonomy" id="1195763"/>
    <lineage>
        <taxon>Bacteria</taxon>
        <taxon>Pseudomonadati</taxon>
        <taxon>Pseudomonadota</taxon>
        <taxon>Gammaproteobacteria</taxon>
        <taxon>Vibrionales</taxon>
        <taxon>Vibrionaceae</taxon>
        <taxon>Photobacterium</taxon>
    </lineage>
</organism>
<keyword evidence="3" id="KW-1185">Reference proteome</keyword>
<evidence type="ECO:0000313" key="2">
    <source>
        <dbReference type="EMBL" id="KLV03539.1"/>
    </source>
</evidence>
<dbReference type="EMBL" id="LDOT01000032">
    <property type="protein sequence ID" value="KLV03539.1"/>
    <property type="molecule type" value="Genomic_DNA"/>
</dbReference>
<dbReference type="Proteomes" id="UP000036097">
    <property type="component" value="Unassembled WGS sequence"/>
</dbReference>
<dbReference type="OrthoDB" id="9797479at2"/>
<dbReference type="Pfam" id="PF06122">
    <property type="entry name" value="TraH"/>
    <property type="match status" value="1"/>
</dbReference>
<dbReference type="RefSeq" id="WP_047880500.1">
    <property type="nucleotide sequence ID" value="NZ_LDOT01000032.1"/>
</dbReference>